<keyword evidence="1" id="KW-0472">Membrane</keyword>
<sequence length="631" mass="71500">MKGESGVFRGWHYGIIDYVCDDVEGILVSKMTCKDCGIYCVENEMIQGCEKSFLPWIISTILALLLLLVTCCLWVSVGKKIVLMLWDAAQRRLQLFKNERKEKRVRRYKKYSQNENVALETLAVEEPSNEPVNMTQRSPYFVMLALCLMLPNTAIGCDNTLYITSHGTICTDDKCYSSQMTELALMSDESICFRDVDGNVLKIKIEKAELIYRSQLQYLTSETTLTTETHSECKGGSEGNCWNKGCLRNSVHNKLKKTPKKSEVIGYGCDSDSIGCDTWCWHQTSCVYFRWTISPIGELFNVYRIISKQWRLSVSMNYKNITKIYSFNVNNPKMNLDHVGLTSMPLYITGFNSEEPVVDNYIIKVSDEYFNIPASDRNMPETDKIGDFQVAIEGGNATYNENSIHCQSGSCEATCDGPKPKLSRFLARRNEYLKLPSRKIQNYKTIISRVQVKALTKLMIGNIDINDLKVSPAHCNIDLVTTFGCTGCQLDSYAVLQASNIKEEGQLVYTSNCTFSESYIPCSPQPFKLTLIGEQNYCKIFIPTRNISIILDFTFVFMGSLDPSVQMYSTSSEVDEILNMVKTPNFMNVVGYTWFGLSIITILLSMIVRYCTCPLASMPAFYFAKKAVDKV</sequence>
<keyword evidence="1" id="KW-0812">Transmembrane</keyword>
<evidence type="ECO:0000313" key="2">
    <source>
        <dbReference type="EMBL" id="WNO13939.1"/>
    </source>
</evidence>
<feature type="transmembrane region" description="Helical" evidence="1">
    <location>
        <begin position="589"/>
        <end position="608"/>
    </location>
</feature>
<name>A0AB38Z1Q7_9VIRU</name>
<accession>A0AB38Z1Q7</accession>
<dbReference type="EMBL" id="OQ968289">
    <property type="protein sequence ID" value="WNO13939.1"/>
    <property type="molecule type" value="Viral_cRNA"/>
</dbReference>
<evidence type="ECO:0000256" key="1">
    <source>
        <dbReference type="SAM" id="Phobius"/>
    </source>
</evidence>
<reference evidence="2" key="1">
    <citation type="submission" date="2023-04" db="EMBL/GenBank/DDBJ databases">
        <title>Novel viruses in aedes, anopheles and culex mosquitoes from high pantanal, mato grosso state, Brazil 2019.</title>
        <authorList>
            <person name="Pavon J.A.R."/>
            <person name="Neves N.A.S."/>
            <person name="Pinho J.B."/>
            <person name="Patroca S."/>
            <person name="Cruz A.C.B."/>
            <person name="Medeiros D.B.A."/>
            <person name="Nunes M.R.T."/>
            <person name="Slhessarenko R.D."/>
        </authorList>
    </citation>
    <scope>NUCLEOTIDE SEQUENCE</scope>
    <source>
        <strain evidence="2">JARP21</strain>
    </source>
</reference>
<feature type="transmembrane region" description="Helical" evidence="1">
    <location>
        <begin position="53"/>
        <end position="75"/>
    </location>
</feature>
<keyword evidence="1" id="KW-1133">Transmembrane helix</keyword>
<organism evidence="2">
    <name type="scientific">Matula phasmavirus</name>
    <dbReference type="NCBI Taxonomy" id="3078421"/>
    <lineage>
        <taxon>Viruses</taxon>
        <taxon>Riboviria</taxon>
        <taxon>Orthornavirae</taxon>
        <taxon>Negarnaviricota</taxon>
        <taxon>Polyploviricotina</taxon>
        <taxon>Bunyaviricetes</taxon>
        <taxon>Elliovirales</taxon>
        <taxon>Phasmaviridae</taxon>
    </lineage>
</organism>
<proteinExistence type="predicted"/>
<protein>
    <submittedName>
        <fullName evidence="2">Glycoprotein</fullName>
    </submittedName>
</protein>